<dbReference type="GO" id="GO:0000976">
    <property type="term" value="F:transcription cis-regulatory region binding"/>
    <property type="evidence" value="ECO:0007669"/>
    <property type="project" value="TreeGrafter"/>
</dbReference>
<protein>
    <submittedName>
        <fullName evidence="4">Bacterial regulatory proteins, tetR family</fullName>
    </submittedName>
</protein>
<organism evidence="4 5">
    <name type="scientific">Marinomonas spartinae</name>
    <dbReference type="NCBI Taxonomy" id="1792290"/>
    <lineage>
        <taxon>Bacteria</taxon>
        <taxon>Pseudomonadati</taxon>
        <taxon>Pseudomonadota</taxon>
        <taxon>Gammaproteobacteria</taxon>
        <taxon>Oceanospirillales</taxon>
        <taxon>Oceanospirillaceae</taxon>
        <taxon>Marinomonas</taxon>
    </lineage>
</organism>
<proteinExistence type="predicted"/>
<dbReference type="Proteomes" id="UP000092544">
    <property type="component" value="Unassembled WGS sequence"/>
</dbReference>
<dbReference type="OrthoDB" id="8535430at2"/>
<dbReference type="RefSeq" id="WP_067015548.1">
    <property type="nucleotide sequence ID" value="NZ_FLOB01000003.1"/>
</dbReference>
<evidence type="ECO:0000259" key="3">
    <source>
        <dbReference type="PROSITE" id="PS50977"/>
    </source>
</evidence>
<feature type="domain" description="HTH tetR-type" evidence="3">
    <location>
        <begin position="6"/>
        <end position="66"/>
    </location>
</feature>
<dbReference type="AlphaFoldDB" id="A0A1A8TCI2"/>
<name>A0A1A8TCI2_9GAMM</name>
<keyword evidence="5" id="KW-1185">Reference proteome</keyword>
<dbReference type="InterPro" id="IPR001647">
    <property type="entry name" value="HTH_TetR"/>
</dbReference>
<dbReference type="SUPFAM" id="SSF46689">
    <property type="entry name" value="Homeodomain-like"/>
    <property type="match status" value="1"/>
</dbReference>
<reference evidence="4 5" key="1">
    <citation type="submission" date="2016-06" db="EMBL/GenBank/DDBJ databases">
        <authorList>
            <person name="Kjaerup R.B."/>
            <person name="Dalgaard T.S."/>
            <person name="Juul-Madsen H.R."/>
        </authorList>
    </citation>
    <scope>NUCLEOTIDE SEQUENCE [LARGE SCALE GENOMIC DNA]</scope>
    <source>
        <strain evidence="4 5">CECT 8886</strain>
    </source>
</reference>
<dbReference type="Gene3D" id="1.10.357.10">
    <property type="entry name" value="Tetracycline Repressor, domain 2"/>
    <property type="match status" value="1"/>
</dbReference>
<dbReference type="GO" id="GO:0003700">
    <property type="term" value="F:DNA-binding transcription factor activity"/>
    <property type="evidence" value="ECO:0007669"/>
    <property type="project" value="TreeGrafter"/>
</dbReference>
<dbReference type="PRINTS" id="PR00455">
    <property type="entry name" value="HTHTETR"/>
</dbReference>
<keyword evidence="1 2" id="KW-0238">DNA-binding</keyword>
<dbReference type="InterPro" id="IPR050109">
    <property type="entry name" value="HTH-type_TetR-like_transc_reg"/>
</dbReference>
<dbReference type="EMBL" id="FLOB01000003">
    <property type="protein sequence ID" value="SBS30759.1"/>
    <property type="molecule type" value="Genomic_DNA"/>
</dbReference>
<accession>A0A1A8TCI2</accession>
<evidence type="ECO:0000256" key="1">
    <source>
        <dbReference type="ARBA" id="ARBA00023125"/>
    </source>
</evidence>
<dbReference type="STRING" id="1792290.MSP8886_01920"/>
<evidence type="ECO:0000313" key="5">
    <source>
        <dbReference type="Proteomes" id="UP000092544"/>
    </source>
</evidence>
<feature type="DNA-binding region" description="H-T-H motif" evidence="2">
    <location>
        <begin position="29"/>
        <end position="48"/>
    </location>
</feature>
<dbReference type="PANTHER" id="PTHR30055:SF146">
    <property type="entry name" value="HTH-TYPE TRANSCRIPTIONAL DUAL REGULATOR CECR"/>
    <property type="match status" value="1"/>
</dbReference>
<evidence type="ECO:0000313" key="4">
    <source>
        <dbReference type="EMBL" id="SBS30759.1"/>
    </source>
</evidence>
<gene>
    <name evidence="4" type="ORF">MSP8886_01920</name>
</gene>
<sequence length="183" mass="20503">MARGRPTKKSVIVAAACQLFTQQGYQGTSIDQVVAEANVSKPTVYSNFPTKLILWETVLETLTEQTKAEMMSVLSSIEESSQDMITGWIALWRQWIALPERLAAYRILLGEQHKMEASTVSLFANLELVLEMVLLDWLASFSVSNERLFALKAITKEALLMPALMSQKLVTDDALKAHLSWIL</sequence>
<evidence type="ECO:0000256" key="2">
    <source>
        <dbReference type="PROSITE-ProRule" id="PRU00335"/>
    </source>
</evidence>
<dbReference type="PANTHER" id="PTHR30055">
    <property type="entry name" value="HTH-TYPE TRANSCRIPTIONAL REGULATOR RUTR"/>
    <property type="match status" value="1"/>
</dbReference>
<dbReference type="InterPro" id="IPR009057">
    <property type="entry name" value="Homeodomain-like_sf"/>
</dbReference>
<dbReference type="PROSITE" id="PS50977">
    <property type="entry name" value="HTH_TETR_2"/>
    <property type="match status" value="1"/>
</dbReference>
<dbReference type="Pfam" id="PF00440">
    <property type="entry name" value="TetR_N"/>
    <property type="match status" value="1"/>
</dbReference>